<sequence length="392" mass="41944">MTTTPPTGSEQGLSGPLAGVVVLDLSRVLAGPYATMLLSDLGATVIKVESPQGDETRTWRPPERDGESTYFQSVNRNKQSIALDLGDEQDRETLEALLVRADVLVENFKPGGLARFGLDYPTLSEKYPGLIYASLSGFGHEGPGAKLPGYDVLAQGASGLMHVTGSPDGEPTKAGVAVVDVISGLHLYGAVLAALYERASSGKGQHLTANLMLSMLSGLVNQTSAAANTGNSPRRMGNEHPSLFPYGPFRTADGEIIIACGNNGQFARLCTALGCPEAAEDSRWQTMAGRNEHRDPLRDLLEEKLGQQSSEHWSAALREVGVPSAPINDVVGGLDFARQLGMEPTVELTREDGTSAASVAHPVKWSRSEVSYRSAPPRLDENREQILRWLQV</sequence>
<dbReference type="Gene3D" id="3.40.50.10540">
    <property type="entry name" value="Crotonobetainyl-coa:carnitine coa-transferase, domain 1"/>
    <property type="match status" value="1"/>
</dbReference>
<dbReference type="InterPro" id="IPR003673">
    <property type="entry name" value="CoA-Trfase_fam_III"/>
</dbReference>
<name>A0A7X8YDP5_9MICC</name>
<evidence type="ECO:0000313" key="2">
    <source>
        <dbReference type="EMBL" id="NLS09581.1"/>
    </source>
</evidence>
<evidence type="ECO:0000256" key="1">
    <source>
        <dbReference type="ARBA" id="ARBA00022679"/>
    </source>
</evidence>
<gene>
    <name evidence="2" type="ORF">HGQ17_06090</name>
</gene>
<dbReference type="PANTHER" id="PTHR48207">
    <property type="entry name" value="SUCCINATE--HYDROXYMETHYLGLUTARATE COA-TRANSFERASE"/>
    <property type="match status" value="1"/>
</dbReference>
<reference evidence="2 3" key="1">
    <citation type="submission" date="2020-04" db="EMBL/GenBank/DDBJ databases">
        <title>Nesterenkonia sp. nov., isolated from marine sediment.</title>
        <authorList>
            <person name="Zhang G."/>
        </authorList>
    </citation>
    <scope>NUCLEOTIDE SEQUENCE [LARGE SCALE GENOMIC DNA]</scope>
    <source>
        <strain evidence="2 3">MY13</strain>
    </source>
</reference>
<dbReference type="InterPro" id="IPR044855">
    <property type="entry name" value="CoA-Trfase_III_dom3_sf"/>
</dbReference>
<dbReference type="Pfam" id="PF02515">
    <property type="entry name" value="CoA_transf_3"/>
    <property type="match status" value="1"/>
</dbReference>
<proteinExistence type="predicted"/>
<keyword evidence="3" id="KW-1185">Reference proteome</keyword>
<dbReference type="AlphaFoldDB" id="A0A7X8YDP5"/>
<dbReference type="InterPro" id="IPR023606">
    <property type="entry name" value="CoA-Trfase_III_dom_1_sf"/>
</dbReference>
<dbReference type="InterPro" id="IPR050483">
    <property type="entry name" value="CoA-transferase_III_domain"/>
</dbReference>
<dbReference type="SUPFAM" id="SSF89796">
    <property type="entry name" value="CoA-transferase family III (CaiB/BaiF)"/>
    <property type="match status" value="1"/>
</dbReference>
<organism evidence="2 3">
    <name type="scientific">Nesterenkonia sedimenti</name>
    <dbReference type="NCBI Taxonomy" id="1463632"/>
    <lineage>
        <taxon>Bacteria</taxon>
        <taxon>Bacillati</taxon>
        <taxon>Actinomycetota</taxon>
        <taxon>Actinomycetes</taxon>
        <taxon>Micrococcales</taxon>
        <taxon>Micrococcaceae</taxon>
        <taxon>Nesterenkonia</taxon>
    </lineage>
</organism>
<comment type="caution">
    <text evidence="2">The sequence shown here is derived from an EMBL/GenBank/DDBJ whole genome shotgun (WGS) entry which is preliminary data.</text>
</comment>
<dbReference type="EMBL" id="JABAHY010000004">
    <property type="protein sequence ID" value="NLS09581.1"/>
    <property type="molecule type" value="Genomic_DNA"/>
</dbReference>
<evidence type="ECO:0000313" key="3">
    <source>
        <dbReference type="Proteomes" id="UP000523139"/>
    </source>
</evidence>
<protein>
    <submittedName>
        <fullName evidence="2">CoA transferase</fullName>
    </submittedName>
</protein>
<dbReference type="GO" id="GO:0008410">
    <property type="term" value="F:CoA-transferase activity"/>
    <property type="evidence" value="ECO:0007669"/>
    <property type="project" value="TreeGrafter"/>
</dbReference>
<dbReference type="RefSeq" id="WP_168887076.1">
    <property type="nucleotide sequence ID" value="NZ_JABAHY010000004.1"/>
</dbReference>
<accession>A0A7X8YDP5</accession>
<dbReference type="PANTHER" id="PTHR48207:SF3">
    <property type="entry name" value="SUCCINATE--HYDROXYMETHYLGLUTARATE COA-TRANSFERASE"/>
    <property type="match status" value="1"/>
</dbReference>
<keyword evidence="1 2" id="KW-0808">Transferase</keyword>
<dbReference type="Gene3D" id="3.30.1540.10">
    <property type="entry name" value="formyl-coa transferase, domain 3"/>
    <property type="match status" value="1"/>
</dbReference>
<dbReference type="Proteomes" id="UP000523139">
    <property type="component" value="Unassembled WGS sequence"/>
</dbReference>